<feature type="transmembrane region" description="Helical" evidence="1">
    <location>
        <begin position="206"/>
        <end position="224"/>
    </location>
</feature>
<comment type="caution">
    <text evidence="2">The sequence shown here is derived from an EMBL/GenBank/DDBJ whole genome shotgun (WGS) entry which is preliminary data.</text>
</comment>
<keyword evidence="1" id="KW-1133">Transmembrane helix</keyword>
<dbReference type="RefSeq" id="WP_219750234.1">
    <property type="nucleotide sequence ID" value="NZ_JAHXZN010000009.1"/>
</dbReference>
<dbReference type="EMBL" id="JAHXZN010000009">
    <property type="protein sequence ID" value="MBW6532637.1"/>
    <property type="molecule type" value="Genomic_DNA"/>
</dbReference>
<organism evidence="2 3">
    <name type="scientific">Sphingomonas citri</name>
    <dbReference type="NCBI Taxonomy" id="2862499"/>
    <lineage>
        <taxon>Bacteria</taxon>
        <taxon>Pseudomonadati</taxon>
        <taxon>Pseudomonadota</taxon>
        <taxon>Alphaproteobacteria</taxon>
        <taxon>Sphingomonadales</taxon>
        <taxon>Sphingomonadaceae</taxon>
        <taxon>Sphingomonas</taxon>
    </lineage>
</organism>
<gene>
    <name evidence="2" type="ORF">KZ820_17990</name>
</gene>
<keyword evidence="3" id="KW-1185">Reference proteome</keyword>
<keyword evidence="1" id="KW-0812">Transmembrane</keyword>
<dbReference type="Proteomes" id="UP000759103">
    <property type="component" value="Unassembled WGS sequence"/>
</dbReference>
<protein>
    <recommendedName>
        <fullName evidence="4">Permease</fullName>
    </recommendedName>
</protein>
<keyword evidence="1" id="KW-0472">Membrane</keyword>
<feature type="transmembrane region" description="Helical" evidence="1">
    <location>
        <begin position="138"/>
        <end position="160"/>
    </location>
</feature>
<feature type="transmembrane region" description="Helical" evidence="1">
    <location>
        <begin position="166"/>
        <end position="185"/>
    </location>
</feature>
<evidence type="ECO:0000313" key="2">
    <source>
        <dbReference type="EMBL" id="MBW6532637.1"/>
    </source>
</evidence>
<evidence type="ECO:0008006" key="4">
    <source>
        <dbReference type="Google" id="ProtNLM"/>
    </source>
</evidence>
<evidence type="ECO:0000256" key="1">
    <source>
        <dbReference type="SAM" id="Phobius"/>
    </source>
</evidence>
<feature type="transmembrane region" description="Helical" evidence="1">
    <location>
        <begin position="62"/>
        <end position="81"/>
    </location>
</feature>
<feature type="transmembrane region" description="Helical" evidence="1">
    <location>
        <begin position="12"/>
        <end position="32"/>
    </location>
</feature>
<name>A0ABS7BSQ1_9SPHN</name>
<feature type="transmembrane region" description="Helical" evidence="1">
    <location>
        <begin position="101"/>
        <end position="118"/>
    </location>
</feature>
<accession>A0ABS7BSQ1</accession>
<reference evidence="2 3" key="1">
    <citation type="submission" date="2021-07" db="EMBL/GenBank/DDBJ databases">
        <title>Sphingomonas sp.</title>
        <authorList>
            <person name="Feng G."/>
            <person name="Li J."/>
            <person name="Pan M."/>
        </authorList>
    </citation>
    <scope>NUCLEOTIDE SEQUENCE [LARGE SCALE GENOMIC DNA]</scope>
    <source>
        <strain evidence="2 3">RRHST34</strain>
    </source>
</reference>
<proteinExistence type="predicted"/>
<evidence type="ECO:0000313" key="3">
    <source>
        <dbReference type="Proteomes" id="UP000759103"/>
    </source>
</evidence>
<sequence length="225" mass="24633">MNFVQWLASLDALLYELMDWLIFFPLTLWKIIRHPLDAMAYAEQQLLLEPERQFRGAVSPPVMLILTIVLVQGVGIVVGEGTSPIVGSGHGLAALVNDDTTLLLLRLVLFGLFALVLATRKVHRSGVELDRDTLKPAFYAQCYAIAPFAMLASGGLTIITAPAEGVVLPILGTAAFLTAFLYYGVLQVRWFSRELRQSFLRSLADAAIGMMVSIALTIGLGLLFR</sequence>